<feature type="signal peptide" evidence="1">
    <location>
        <begin position="1"/>
        <end position="23"/>
    </location>
</feature>
<proteinExistence type="predicted"/>
<keyword evidence="1" id="KW-0732">Signal</keyword>
<keyword evidence="3" id="KW-1185">Reference proteome</keyword>
<evidence type="ECO:0008006" key="4">
    <source>
        <dbReference type="Google" id="ProtNLM"/>
    </source>
</evidence>
<dbReference type="Proteomes" id="UP000315995">
    <property type="component" value="Chromosome"/>
</dbReference>
<feature type="chain" id="PRO_5030106454" description="PorV/PorQ family protein" evidence="1">
    <location>
        <begin position="24"/>
        <end position="298"/>
    </location>
</feature>
<dbReference type="OrthoDB" id="5525309at2"/>
<dbReference type="SUPFAM" id="SSF56935">
    <property type="entry name" value="Porins"/>
    <property type="match status" value="1"/>
</dbReference>
<dbReference type="RefSeq" id="WP_141198422.1">
    <property type="nucleotide sequence ID" value="NZ_CP041186.1"/>
</dbReference>
<accession>A0A4Y6PUB9</accession>
<reference evidence="2 3" key="1">
    <citation type="submission" date="2019-06" db="EMBL/GenBank/DDBJ databases">
        <title>Persicimonas caeni gen. nov., sp. nov., a predatory bacterium isolated from solar saltern.</title>
        <authorList>
            <person name="Wang S."/>
        </authorList>
    </citation>
    <scope>NUCLEOTIDE SEQUENCE [LARGE SCALE GENOMIC DNA]</scope>
    <source>
        <strain evidence="2 3">YN101</strain>
    </source>
</reference>
<dbReference type="EMBL" id="CP041186">
    <property type="protein sequence ID" value="QDG51944.1"/>
    <property type="molecule type" value="Genomic_DNA"/>
</dbReference>
<protein>
    <recommendedName>
        <fullName evidence="4">PorV/PorQ family protein</fullName>
    </recommendedName>
</protein>
<name>A0A4Y6PUB9_PERCE</name>
<gene>
    <name evidence="2" type="ORF">FIV42_14710</name>
</gene>
<accession>A0A5B8Y5F0</accession>
<evidence type="ECO:0000313" key="2">
    <source>
        <dbReference type="EMBL" id="QDG51944.1"/>
    </source>
</evidence>
<organism evidence="2 3">
    <name type="scientific">Persicimonas caeni</name>
    <dbReference type="NCBI Taxonomy" id="2292766"/>
    <lineage>
        <taxon>Bacteria</taxon>
        <taxon>Deltaproteobacteria</taxon>
        <taxon>Bradymonadales</taxon>
        <taxon>Bradymonadaceae</taxon>
        <taxon>Persicimonas</taxon>
    </lineage>
</organism>
<dbReference type="Gene3D" id="2.40.160.60">
    <property type="entry name" value="Outer membrane protein transport protein (OMPP1/FadL/TodX)"/>
    <property type="match status" value="1"/>
</dbReference>
<sequence length="298" mass="31325">MAKRVVAMFAVAATVLWAGQVQAQEQAEAPTGGPTFTEGVRPSGMGLAYTGVATGASAIFHNPGGIASRMMYQVEGTYEYNPAGSVLNASIVDSKTNPDIAAGVSYSYFFGRGDYSNSSGHSARLAVALPVLPERISVGLAGRYLNVHVEDVQVVHTVTVDAGILFRATDRIQIGVAGQNLVDVCDRDDLCGSVAPTTIAGGLSFGDESSFMLAADGGIDLTSDPEEVQPFFEVGAEYFAGGTVPIRLGFQRQQFSDQNFLTGGLGVRLQTAGLDGGFRMDLNDTDNFYANGSVSIYF</sequence>
<evidence type="ECO:0000256" key="1">
    <source>
        <dbReference type="SAM" id="SignalP"/>
    </source>
</evidence>
<evidence type="ECO:0000313" key="3">
    <source>
        <dbReference type="Proteomes" id="UP000315995"/>
    </source>
</evidence>
<dbReference type="AlphaFoldDB" id="A0A4Y6PUB9"/>